<sequence length="344" mass="39997">MTGHTHRQKGRNVARLIREGEREARGCLPQHAMEPRGGCSPISPSLTPWHTRLSLSTSSLLTPREIGSACGPRVYLRCSTSRAKYYASVLLCDHPDGDAPLSARTKGLWLRVLRKWLSFKVHKSTVKKCLFRVTRTINKVMVKNNFCLKRFFQKRYAIVLKNSNIYKNAQTIIPQKTLMLHPYHEIILHNCGDLAYPMLSRLIKDYSDSLTAKESFNVLIYLNSARIAVKMVFEMGYKFLEIGNNISCYNGTKIIVMMIDRTKFIDELFFVTQTVNIIICNEKTHISKYVSQHQKTKIYYVFKTIRKMFLIRIDHLKKEYLMTAAEMYTLICYFTFIVRIFSFS</sequence>
<organism evidence="2 3">
    <name type="scientific">Atta colombica</name>
    <dbReference type="NCBI Taxonomy" id="520822"/>
    <lineage>
        <taxon>Eukaryota</taxon>
        <taxon>Metazoa</taxon>
        <taxon>Ecdysozoa</taxon>
        <taxon>Arthropoda</taxon>
        <taxon>Hexapoda</taxon>
        <taxon>Insecta</taxon>
        <taxon>Pterygota</taxon>
        <taxon>Neoptera</taxon>
        <taxon>Endopterygota</taxon>
        <taxon>Hymenoptera</taxon>
        <taxon>Apocrita</taxon>
        <taxon>Aculeata</taxon>
        <taxon>Formicoidea</taxon>
        <taxon>Formicidae</taxon>
        <taxon>Myrmicinae</taxon>
        <taxon>Atta</taxon>
    </lineage>
</organism>
<keyword evidence="3" id="KW-1185">Reference proteome</keyword>
<evidence type="ECO:0000313" key="3">
    <source>
        <dbReference type="Proteomes" id="UP000078540"/>
    </source>
</evidence>
<reference evidence="2 3" key="1">
    <citation type="submission" date="2015-09" db="EMBL/GenBank/DDBJ databases">
        <title>Atta colombica WGS genome.</title>
        <authorList>
            <person name="Nygaard S."/>
            <person name="Hu H."/>
            <person name="Boomsma J."/>
            <person name="Zhang G."/>
        </authorList>
    </citation>
    <scope>NUCLEOTIDE SEQUENCE [LARGE SCALE GENOMIC DNA]</scope>
    <source>
        <strain evidence="2">Treedump-2</strain>
        <tissue evidence="2">Whole body</tissue>
    </source>
</reference>
<accession>A0A195BL00</accession>
<feature type="transmembrane region" description="Helical" evidence="1">
    <location>
        <begin position="320"/>
        <end position="341"/>
    </location>
</feature>
<protein>
    <submittedName>
        <fullName evidence="2">Uncharacterized protein</fullName>
    </submittedName>
</protein>
<proteinExistence type="predicted"/>
<evidence type="ECO:0000313" key="2">
    <source>
        <dbReference type="EMBL" id="KYM86220.1"/>
    </source>
</evidence>
<gene>
    <name evidence="2" type="ORF">ALC53_04187</name>
</gene>
<dbReference type="AlphaFoldDB" id="A0A195BL00"/>
<keyword evidence="1" id="KW-0472">Membrane</keyword>
<name>A0A195BL00_9HYME</name>
<keyword evidence="1" id="KW-1133">Transmembrane helix</keyword>
<keyword evidence="1" id="KW-0812">Transmembrane</keyword>
<dbReference type="EMBL" id="KQ976444">
    <property type="protein sequence ID" value="KYM86220.1"/>
    <property type="molecule type" value="Genomic_DNA"/>
</dbReference>
<dbReference type="Proteomes" id="UP000078540">
    <property type="component" value="Unassembled WGS sequence"/>
</dbReference>
<evidence type="ECO:0000256" key="1">
    <source>
        <dbReference type="SAM" id="Phobius"/>
    </source>
</evidence>